<evidence type="ECO:0000256" key="3">
    <source>
        <dbReference type="ARBA" id="ARBA00009634"/>
    </source>
</evidence>
<dbReference type="SMART" id="SM00382">
    <property type="entry name" value="AAA"/>
    <property type="match status" value="2"/>
</dbReference>
<keyword evidence="9 27" id="KW-0812">Transmembrane</keyword>
<dbReference type="CDD" id="cd03250">
    <property type="entry name" value="ABCC_MRP_domain1"/>
    <property type="match status" value="1"/>
</dbReference>
<evidence type="ECO:0000256" key="19">
    <source>
        <dbReference type="ARBA" id="ARBA00023170"/>
    </source>
</evidence>
<keyword evidence="16 27" id="KW-1133">Transmembrane helix</keyword>
<feature type="domain" description="ABC transporter" evidence="30">
    <location>
        <begin position="1294"/>
        <end position="1499"/>
    </location>
</feature>
<dbReference type="SUPFAM" id="SSF52540">
    <property type="entry name" value="P-loop containing nucleoside triphosphate hydrolases"/>
    <property type="match status" value="2"/>
</dbReference>
<organism evidence="32 33">
    <name type="scientific">Bagarius yarrelli</name>
    <name type="common">Goonch</name>
    <name type="synonym">Bagrus yarrelli</name>
    <dbReference type="NCBI Taxonomy" id="175774"/>
    <lineage>
        <taxon>Eukaryota</taxon>
        <taxon>Metazoa</taxon>
        <taxon>Chordata</taxon>
        <taxon>Craniata</taxon>
        <taxon>Vertebrata</taxon>
        <taxon>Euteleostomi</taxon>
        <taxon>Actinopterygii</taxon>
        <taxon>Neopterygii</taxon>
        <taxon>Teleostei</taxon>
        <taxon>Ostariophysi</taxon>
        <taxon>Siluriformes</taxon>
        <taxon>Sisoridae</taxon>
        <taxon>Sisorinae</taxon>
        <taxon>Bagarius</taxon>
    </lineage>
</organism>
<dbReference type="Pfam" id="PF00664">
    <property type="entry name" value="ABC_membrane"/>
    <property type="match status" value="3"/>
</dbReference>
<proteinExistence type="inferred from homology"/>
<dbReference type="InterPro" id="IPR036640">
    <property type="entry name" value="ABC1_TM_sf"/>
</dbReference>
<evidence type="ECO:0000259" key="30">
    <source>
        <dbReference type="PROSITE" id="PS50893"/>
    </source>
</evidence>
<evidence type="ECO:0000256" key="21">
    <source>
        <dbReference type="ARBA" id="ARBA00023198"/>
    </source>
</evidence>
<dbReference type="InterPro" id="IPR001611">
    <property type="entry name" value="Leu-rich_rpt"/>
</dbReference>
<evidence type="ECO:0000313" key="32">
    <source>
        <dbReference type="EMBL" id="TSQ23951.1"/>
    </source>
</evidence>
<dbReference type="InterPro" id="IPR026906">
    <property type="entry name" value="LRR_5"/>
</dbReference>
<sequence>MTSRPSFILPLLKLCTCFLVAGSTLTCFIKDDKAFCALRNLYEVPVLPSYITFLDLTLNYISEIHEKSFSGLEELQILLIQQQERRLVLRKNAFNGLSKLIKLDLAYNTDLQVDPGAFNGLSDLQILNLTECKLNDSILSGDYLRPLVSLKQLSLAGNNIHQIRPASFFVNMSKLHTVDFSHNWIYSFCEDDLFHFQGKHFTLLKLHNIKMTDMNPYWDSWNKCGNPFRNMSMTVLDLSLNSFSVNMAVLFFRAIRGTKIDILFLSYSGSMGKGVWYDNMKDPDRNTFMDLAESGVKALDLSKASIFTLKQSVFSYMPDLVEISLAENLINQIEKDAFYGLDNLKTLNLSHNLLDKIYTDTFKNLGSLETLDLSNNNIRMLMSQSFQGLSKLTSLFLSENVLQSLHTLANLPSLKILYLDSNKLQSLYGFPSQAGNTNIIDLRYNRLSNAASFYTLVVEFPSVEILFLGGNIFLVCLLDGNYSVSPTNNLQFLDLHMTGVQNLWLQGKCLDMFDQLHQLQMLFLYNNDIQSLPENIFRGLTSLNLLDLSFNSLTYIPAGIFPESLRELSLTFNHLGSVDPQAFSTLTAINLLGNRFLCDCGLVDLQTWLNDTDVQVFPPAEELMCEFPETQRGKRLIHVKLCEDDEDEKNIEELKLTLFICCTIFIILTTTGPITFVRLRGYCFKLYSKVIVQFVEGSPKVAANKDFMFDVYLCFSSKDMKWVTKALLEKLDTQFSEQNELRCCFEARDFLPGEDHLSNMRNAIWTSKKTLCILSREFFKDGWCLEAFSLAQTKMLEQLQDVLLVLLVDNIPHYRLMKYESVRAYIQTRSYLCWPEDSQDLGWFYNRLKQSILKDTKVKQVKKDVDVETKKQKDWNVTCILDLLYLLFEGGTQLEHHMVLLLSPIIRCLTMNFSHDAVRLLVFFCCFSFELVQLVLSCFTDQRSDALKPGHVTENPCPVEDASFLSKMLFWWFSGLVIRGYRSPLTAEDLWSLREEDTSERIIGDLEREWSSQCAEIQQKQSVNAPGTLSCRITEQTQLLQKLRQEQSAGFLLLRTLTKTFGLYFLSGTLCLIVHDAIMFSIPQLFSLLLDVVKDQDAPLWKGYFFAFSMFLLSCLQSVFNHQYMYSCFTVGMRVKTAIMGLVYRKLLGPSALAGITTVIFIFPLNGFIAKMRSKLQLMNEILNGIKILKFYSWEKAFEERVLSFREKELKAMKKSQILYSVSIASFNSSTFLIAFAMFGFYVLIDEKNILDAQKVFVSLAIINILKAPLSQLPFAMSTTMQASCCFSQTSRKVPVSGRAESGRSVPSAVHAGVSVKVPTGSLVAVVGHVGSGKSSLLSAVLGEIEKKSGNVTVKGSVAYVPQQAWIQNATLKENILFGQQMKKSCYQRVLEACALLPDLEILHGGDDTEIGEKGLNLSGGQKQRVSLARAVYRNADVYLLDDPLSAVDTHTRVLVTHGLSFLPQADLILVMADGQITETGSYTELLERRSSFADFLKIFSNTEHRDNSTNRGPGKSVSCLSVTDFSIDLSQEQLIRTMGLAFIIPIIFLYAFQQAASLGYNYWLQLWADDHSINGSRNTVDVKLAVFGGLGFAQGITIFATTVAISLGGIIASRHLHLDLLRNVLHSPMSFFERTPSGNLLNRFSKEVDAIDCMVPDAFKMMLGYVFKLLEVCIIVLVATPFTGVVILPLALFYVFIQSFYVATSCQLRRLESVSRSPIYTHFNETVQGASVIRAFAEQPRFVLQANSRVDHNQTSYFPRFVATRWLAVNLEFLGNLLVLAAAILSVRRRESLSPGIVGLAVSQSLQVTGILSWIVRAWTDIENNIVSVERVKDYADTPKEGVWSTVDKPLASHWPQTGSIEFHQYGLQYRRGHDWALKEITLHVQEREKIGIVGRTGAGKSSLALGIFRILEATKGEIYIDGDPFLFSGSLRMNLDPFNSYSDEEVWKALEHAHLKNFVSELQDKLNHECSEGGENLSLGQRQLVCLARALLRKTKILVLDEATAAVDVETDELIQSTIRTQFEECTVLTIAHRLNTIMDYTRVLVMDRGSIIEMDTPSNLLSQRRLFYNMCQEVGLV</sequence>
<gene>
    <name evidence="32" type="ORF">Baya_11518</name>
</gene>
<comment type="subcellular location">
    <subcellularLocation>
        <location evidence="1">Endomembrane system</location>
        <topology evidence="1">Multi-pass membrane protein</topology>
    </subcellularLocation>
    <subcellularLocation>
        <location evidence="2">Membrane</location>
        <topology evidence="2">Single-pass type I membrane protein</topology>
    </subcellularLocation>
</comment>
<dbReference type="FunFam" id="3.40.50.300:FF:000838">
    <property type="entry name" value="ABC multidrug transporter (Eurofung)"/>
    <property type="match status" value="1"/>
</dbReference>
<dbReference type="FunFam" id="3.80.10.10:FF:000306">
    <property type="entry name" value="Toll-like receptor 5"/>
    <property type="match status" value="1"/>
</dbReference>
<evidence type="ECO:0000256" key="2">
    <source>
        <dbReference type="ARBA" id="ARBA00004479"/>
    </source>
</evidence>
<feature type="transmembrane region" description="Helical" evidence="27">
    <location>
        <begin position="1585"/>
        <end position="1613"/>
    </location>
</feature>
<keyword evidence="10 28" id="KW-0732">Signal</keyword>
<feature type="transmembrane region" description="Helical" evidence="27">
    <location>
        <begin position="1218"/>
        <end position="1245"/>
    </location>
</feature>
<comment type="function">
    <text evidence="24">Pattern recognition receptor (PRR) located on the cell surface that participates in the activation of innate immunity and inflammatory response. Recognizes small molecular motifs named pathogen-associated molecular pattern (PAMPs) expressed by pathogens and microbe-associated molecular patterns (MAMPs) usually expressed by resident microbiota. Upon ligand binding such as bacterial flagellins, recruits intracellular adapter proteins MYD88 and TRIF leading to NF-kappa-B activation, cytokine secretion and induction of the inflammatory response. Plays thereby an important role in the relationship between the intestinal epithelium and enteric microbes and contributes to the gut microbiota composition throughout life.</text>
</comment>
<evidence type="ECO:0000256" key="9">
    <source>
        <dbReference type="ARBA" id="ARBA00022692"/>
    </source>
</evidence>
<dbReference type="FunFam" id="3.80.10.10:FF:000365">
    <property type="entry name" value="Toll-like receptor 5"/>
    <property type="match status" value="1"/>
</dbReference>
<dbReference type="GO" id="GO:0007165">
    <property type="term" value="P:signal transduction"/>
    <property type="evidence" value="ECO:0007669"/>
    <property type="project" value="InterPro"/>
</dbReference>
<keyword evidence="18" id="KW-1015">Disulfide bond</keyword>
<dbReference type="PROSITE" id="PS50104">
    <property type="entry name" value="TIR"/>
    <property type="match status" value="1"/>
</dbReference>
<comment type="catalytic activity">
    <reaction evidence="23">
        <text>leukotriene C4(in) + ATP + H2O = leukotriene C4(out) + ADP + phosphate + H(+)</text>
        <dbReference type="Rhea" id="RHEA:38963"/>
        <dbReference type="ChEBI" id="CHEBI:15377"/>
        <dbReference type="ChEBI" id="CHEBI:15378"/>
        <dbReference type="ChEBI" id="CHEBI:30616"/>
        <dbReference type="ChEBI" id="CHEBI:43474"/>
        <dbReference type="ChEBI" id="CHEBI:57973"/>
        <dbReference type="ChEBI" id="CHEBI:456216"/>
    </reaction>
    <physiologicalReaction direction="left-to-right" evidence="23">
        <dbReference type="Rhea" id="RHEA:38964"/>
    </physiologicalReaction>
</comment>
<evidence type="ECO:0000313" key="33">
    <source>
        <dbReference type="Proteomes" id="UP000319801"/>
    </source>
</evidence>
<dbReference type="InterPro" id="IPR011527">
    <property type="entry name" value="ABC1_TM_dom"/>
</dbReference>
<dbReference type="OrthoDB" id="6160824at2759"/>
<evidence type="ECO:0000256" key="18">
    <source>
        <dbReference type="ARBA" id="ARBA00023157"/>
    </source>
</evidence>
<dbReference type="SMART" id="SM00369">
    <property type="entry name" value="LRR_TYP"/>
    <property type="match status" value="12"/>
</dbReference>
<comment type="subunit">
    <text evidence="25">Homodimer. Interacts with MYD88 (via TIR domain). Interacts with TICAM1 (via TIR domain). Interacts with UNC93B1; this interaction is essential for proper TLR5 localization to the plasma membrane.</text>
</comment>
<keyword evidence="11" id="KW-0677">Repeat</keyword>
<evidence type="ECO:0000256" key="17">
    <source>
        <dbReference type="ARBA" id="ARBA00023136"/>
    </source>
</evidence>
<feature type="transmembrane region" description="Helical" evidence="27">
    <location>
        <begin position="1061"/>
        <end position="1083"/>
    </location>
</feature>
<dbReference type="FunFam" id="3.40.50.300:FF:000997">
    <property type="entry name" value="Multidrug resistance-associated protein 1"/>
    <property type="match status" value="1"/>
</dbReference>
<dbReference type="InterPro" id="IPR017871">
    <property type="entry name" value="ABC_transporter-like_CS"/>
</dbReference>
<dbReference type="SMART" id="SM00082">
    <property type="entry name" value="LRRCT"/>
    <property type="match status" value="1"/>
</dbReference>
<feature type="domain" description="ABC transporter" evidence="30">
    <location>
        <begin position="1864"/>
        <end position="2076"/>
    </location>
</feature>
<dbReference type="PANTHER" id="PTHR24223">
    <property type="entry name" value="ATP-BINDING CASSETTE SUB-FAMILY C"/>
    <property type="match status" value="1"/>
</dbReference>
<dbReference type="GO" id="GO:0006954">
    <property type="term" value="P:inflammatory response"/>
    <property type="evidence" value="ECO:0007669"/>
    <property type="project" value="UniProtKB-KW"/>
</dbReference>
<evidence type="ECO:0000256" key="12">
    <source>
        <dbReference type="ARBA" id="ARBA00022741"/>
    </source>
</evidence>
<feature type="domain" description="ABC transmembrane type-1" evidence="31">
    <location>
        <begin position="1068"/>
        <end position="1146"/>
    </location>
</feature>
<evidence type="ECO:0000256" key="22">
    <source>
        <dbReference type="ARBA" id="ARBA00024220"/>
    </source>
</evidence>
<keyword evidence="19" id="KW-0675">Receptor</keyword>
<dbReference type="Pfam" id="PF13306">
    <property type="entry name" value="LRR_5"/>
    <property type="match status" value="1"/>
</dbReference>
<evidence type="ECO:0000256" key="27">
    <source>
        <dbReference type="SAM" id="Phobius"/>
    </source>
</evidence>
<dbReference type="InterPro" id="IPR003593">
    <property type="entry name" value="AAA+_ATPase"/>
</dbReference>
<evidence type="ECO:0000256" key="7">
    <source>
        <dbReference type="ARBA" id="ARBA00022588"/>
    </source>
</evidence>
<dbReference type="PROSITE" id="PS00211">
    <property type="entry name" value="ABC_TRANSPORTER_1"/>
    <property type="match status" value="2"/>
</dbReference>
<dbReference type="GO" id="GO:0015431">
    <property type="term" value="F:ABC-type glutathione S-conjugate transporter activity"/>
    <property type="evidence" value="ECO:0007669"/>
    <property type="project" value="UniProtKB-EC"/>
</dbReference>
<dbReference type="InterPro" id="IPR000483">
    <property type="entry name" value="Cys-rich_flank_reg_C"/>
</dbReference>
<dbReference type="InterPro" id="IPR050173">
    <property type="entry name" value="ABC_transporter_C-like"/>
</dbReference>
<name>A0A556UZI3_BAGYA</name>
<comment type="similarity">
    <text evidence="4">Belongs to the ABC transporter superfamily. ABCC family. Conjugate transporter (TC 3.A.1.208) subfamily.</text>
</comment>
<dbReference type="GO" id="GO:0005524">
    <property type="term" value="F:ATP binding"/>
    <property type="evidence" value="ECO:0007669"/>
    <property type="project" value="UniProtKB-KW"/>
</dbReference>
<keyword evidence="13" id="KW-0067">ATP-binding</keyword>
<evidence type="ECO:0000256" key="15">
    <source>
        <dbReference type="ARBA" id="ARBA00022967"/>
    </source>
</evidence>
<evidence type="ECO:0000256" key="14">
    <source>
        <dbReference type="ARBA" id="ARBA00022859"/>
    </source>
</evidence>
<dbReference type="SUPFAM" id="SSF52058">
    <property type="entry name" value="L domain-like"/>
    <property type="match status" value="2"/>
</dbReference>
<dbReference type="Gene3D" id="3.40.50.300">
    <property type="entry name" value="P-loop containing nucleotide triphosphate hydrolases"/>
    <property type="match status" value="2"/>
</dbReference>
<keyword evidence="6" id="KW-0597">Phosphoprotein</keyword>
<dbReference type="PANTHER" id="PTHR24223:SF339">
    <property type="entry name" value="ATP-BINDING CASSETTE SUB-FAMILY C MEMBER 6"/>
    <property type="match status" value="1"/>
</dbReference>
<keyword evidence="20" id="KW-0325">Glycoprotein</keyword>
<dbReference type="SMART" id="SM00255">
    <property type="entry name" value="TIR"/>
    <property type="match status" value="1"/>
</dbReference>
<dbReference type="SUPFAM" id="SSF52200">
    <property type="entry name" value="Toll/Interleukin receptor TIR domain"/>
    <property type="match status" value="1"/>
</dbReference>
<feature type="domain" description="ABC transmembrane type-1" evidence="31">
    <location>
        <begin position="1147"/>
        <end position="1282"/>
    </location>
</feature>
<keyword evidence="8" id="KW-0433">Leucine-rich repeat</keyword>
<comment type="caution">
    <text evidence="32">The sequence shown here is derived from an EMBL/GenBank/DDBJ whole genome shotgun (WGS) entry which is preliminary data.</text>
</comment>
<feature type="transmembrane region" description="Helical" evidence="27">
    <location>
        <begin position="1103"/>
        <end position="1126"/>
    </location>
</feature>
<dbReference type="FunFam" id="3.40.50.10140:FF:000001">
    <property type="entry name" value="Toll-like receptor 2"/>
    <property type="match status" value="1"/>
</dbReference>
<dbReference type="SUPFAM" id="SSF90123">
    <property type="entry name" value="ABC transporter transmembrane region"/>
    <property type="match status" value="2"/>
</dbReference>
<keyword evidence="17 27" id="KW-0472">Membrane</keyword>
<evidence type="ECO:0000256" key="23">
    <source>
        <dbReference type="ARBA" id="ARBA00047523"/>
    </source>
</evidence>
<dbReference type="SMART" id="SM00365">
    <property type="entry name" value="LRR_SD22"/>
    <property type="match status" value="8"/>
</dbReference>
<dbReference type="FunFam" id="1.20.1560.10:FF:000001">
    <property type="entry name" value="ATP-binding cassette subfamily C member 1"/>
    <property type="match status" value="1"/>
</dbReference>
<keyword evidence="14" id="KW-0391">Immunity</keyword>
<dbReference type="Gene3D" id="1.20.1560.10">
    <property type="entry name" value="ABC transporter type 1, transmembrane domain"/>
    <property type="match status" value="2"/>
</dbReference>
<feature type="chain" id="PRO_5021996776" description="Toll-like receptor 5" evidence="28">
    <location>
        <begin position="23"/>
        <end position="2080"/>
    </location>
</feature>
<dbReference type="GO" id="GO:0016887">
    <property type="term" value="F:ATP hydrolysis activity"/>
    <property type="evidence" value="ECO:0007669"/>
    <property type="project" value="InterPro"/>
</dbReference>
<feature type="domain" description="TIR" evidence="29">
    <location>
        <begin position="707"/>
        <end position="852"/>
    </location>
</feature>
<evidence type="ECO:0000259" key="29">
    <source>
        <dbReference type="PROSITE" id="PS50104"/>
    </source>
</evidence>
<evidence type="ECO:0000256" key="24">
    <source>
        <dbReference type="ARBA" id="ARBA00057507"/>
    </source>
</evidence>
<dbReference type="Proteomes" id="UP000319801">
    <property type="component" value="Unassembled WGS sequence"/>
</dbReference>
<feature type="transmembrane region" description="Helical" evidence="27">
    <location>
        <begin position="1541"/>
        <end position="1565"/>
    </location>
</feature>
<evidence type="ECO:0000256" key="8">
    <source>
        <dbReference type="ARBA" id="ARBA00022614"/>
    </source>
</evidence>
<dbReference type="PROSITE" id="PS50893">
    <property type="entry name" value="ABC_TRANSPORTER_2"/>
    <property type="match status" value="2"/>
</dbReference>
<dbReference type="Pfam" id="PF00005">
    <property type="entry name" value="ABC_tran"/>
    <property type="match status" value="2"/>
</dbReference>
<dbReference type="GO" id="GO:0016020">
    <property type="term" value="C:membrane"/>
    <property type="evidence" value="ECO:0007669"/>
    <property type="project" value="UniProtKB-SubCell"/>
</dbReference>
<comment type="similarity">
    <text evidence="3">Belongs to the Toll-like receptor family.</text>
</comment>
<keyword evidence="12" id="KW-0547">Nucleotide-binding</keyword>
<feature type="transmembrane region" description="Helical" evidence="27">
    <location>
        <begin position="1670"/>
        <end position="1698"/>
    </location>
</feature>
<dbReference type="CDD" id="cd18603">
    <property type="entry name" value="ABC_6TM_MRP1_2_3_6_D2_like"/>
    <property type="match status" value="1"/>
</dbReference>
<evidence type="ECO:0000259" key="31">
    <source>
        <dbReference type="PROSITE" id="PS50929"/>
    </source>
</evidence>
<keyword evidence="15" id="KW-1278">Translocase</keyword>
<dbReference type="InterPro" id="IPR035897">
    <property type="entry name" value="Toll_tir_struct_dom_sf"/>
</dbReference>
<dbReference type="InterPro" id="IPR032675">
    <property type="entry name" value="LRR_dom_sf"/>
</dbReference>
<dbReference type="GO" id="GO:0045087">
    <property type="term" value="P:innate immune response"/>
    <property type="evidence" value="ECO:0007669"/>
    <property type="project" value="UniProtKB-KW"/>
</dbReference>
<evidence type="ECO:0000256" key="28">
    <source>
        <dbReference type="SAM" id="SignalP"/>
    </source>
</evidence>
<keyword evidence="33" id="KW-1185">Reference proteome</keyword>
<dbReference type="GO" id="GO:0012505">
    <property type="term" value="C:endomembrane system"/>
    <property type="evidence" value="ECO:0007669"/>
    <property type="project" value="UniProtKB-SubCell"/>
</dbReference>
<evidence type="ECO:0000256" key="10">
    <source>
        <dbReference type="ARBA" id="ARBA00022729"/>
    </source>
</evidence>
<reference evidence="32 33" key="1">
    <citation type="journal article" date="2019" name="Genome Biol. Evol.">
        <title>Whole-Genome Sequencing of the Giant Devil Catfish, Bagarius yarrelli.</title>
        <authorList>
            <person name="Jiang W."/>
            <person name="Lv Y."/>
            <person name="Cheng L."/>
            <person name="Yang K."/>
            <person name="Chao B."/>
            <person name="Wang X."/>
            <person name="Li Y."/>
            <person name="Pan X."/>
            <person name="You X."/>
            <person name="Zhang Y."/>
            <person name="Yang J."/>
            <person name="Li J."/>
            <person name="Zhang X."/>
            <person name="Liu S."/>
            <person name="Sun C."/>
            <person name="Yang J."/>
            <person name="Shi Q."/>
        </authorList>
    </citation>
    <scope>NUCLEOTIDE SEQUENCE [LARGE SCALE GENOMIC DNA]</scope>
    <source>
        <strain evidence="32">JWS20170419001</strain>
        <tissue evidence="32">Muscle</tissue>
    </source>
</reference>
<evidence type="ECO:0000256" key="4">
    <source>
        <dbReference type="ARBA" id="ARBA00009726"/>
    </source>
</evidence>
<evidence type="ECO:0000256" key="13">
    <source>
        <dbReference type="ARBA" id="ARBA00022840"/>
    </source>
</evidence>
<feature type="domain" description="ABC transmembrane type-1" evidence="31">
    <location>
        <begin position="1547"/>
        <end position="1825"/>
    </location>
</feature>
<evidence type="ECO:0000256" key="26">
    <source>
        <dbReference type="ARBA" id="ARBA00072833"/>
    </source>
</evidence>
<dbReference type="InterPro" id="IPR003439">
    <property type="entry name" value="ABC_transporter-like_ATP-bd"/>
</dbReference>
<keyword evidence="5" id="KW-0813">Transport</keyword>
<dbReference type="EMBL" id="VCAZ01000083">
    <property type="protein sequence ID" value="TSQ23951.1"/>
    <property type="molecule type" value="Genomic_DNA"/>
</dbReference>
<dbReference type="InterPro" id="IPR003591">
    <property type="entry name" value="Leu-rich_rpt_typical-subtyp"/>
</dbReference>
<dbReference type="CDD" id="cd18595">
    <property type="entry name" value="ABC_6TM_MRP1_2_3_6_D1_like"/>
    <property type="match status" value="1"/>
</dbReference>
<dbReference type="GO" id="GO:0009966">
    <property type="term" value="P:regulation of signal transduction"/>
    <property type="evidence" value="ECO:0007669"/>
    <property type="project" value="UniProtKB-ARBA"/>
</dbReference>
<dbReference type="InterPro" id="IPR000157">
    <property type="entry name" value="TIR_dom"/>
</dbReference>
<dbReference type="PROSITE" id="PS50929">
    <property type="entry name" value="ABC_TM1F"/>
    <property type="match status" value="3"/>
</dbReference>
<evidence type="ECO:0000256" key="16">
    <source>
        <dbReference type="ARBA" id="ARBA00022989"/>
    </source>
</evidence>
<dbReference type="InterPro" id="IPR027417">
    <property type="entry name" value="P-loop_NTPase"/>
</dbReference>
<dbReference type="EC" id="7.6.2.3" evidence="22"/>
<dbReference type="PROSITE" id="PS51450">
    <property type="entry name" value="LRR"/>
    <property type="match status" value="4"/>
</dbReference>
<feature type="signal peptide" evidence="28">
    <location>
        <begin position="1"/>
        <end position="22"/>
    </location>
</feature>
<dbReference type="Pfam" id="PF13855">
    <property type="entry name" value="LRR_8"/>
    <property type="match status" value="3"/>
</dbReference>
<accession>A0A556UZI3</accession>
<evidence type="ECO:0000256" key="20">
    <source>
        <dbReference type="ARBA" id="ARBA00023180"/>
    </source>
</evidence>
<evidence type="ECO:0000256" key="6">
    <source>
        <dbReference type="ARBA" id="ARBA00022553"/>
    </source>
</evidence>
<feature type="transmembrane region" description="Helical" evidence="27">
    <location>
        <begin position="1147"/>
        <end position="1169"/>
    </location>
</feature>
<dbReference type="Gene3D" id="3.80.10.10">
    <property type="entry name" value="Ribonuclease Inhibitor"/>
    <property type="match status" value="3"/>
</dbReference>
<evidence type="ECO:0000256" key="11">
    <source>
        <dbReference type="ARBA" id="ARBA00022737"/>
    </source>
</evidence>
<keyword evidence="21" id="KW-0395">Inflammatory response</keyword>
<protein>
    <recommendedName>
        <fullName evidence="26">Toll-like receptor 5</fullName>
        <ecNumber evidence="22">7.6.2.3</ecNumber>
    </recommendedName>
</protein>
<dbReference type="Pfam" id="PF01582">
    <property type="entry name" value="TIR"/>
    <property type="match status" value="1"/>
</dbReference>
<dbReference type="Gene3D" id="3.40.50.10140">
    <property type="entry name" value="Toll/interleukin-1 receptor homology (TIR) domain"/>
    <property type="match status" value="1"/>
</dbReference>
<dbReference type="CDD" id="cd03244">
    <property type="entry name" value="ABCC_MRP_domain2"/>
    <property type="match status" value="1"/>
</dbReference>
<keyword evidence="7" id="KW-0399">Innate immunity</keyword>
<evidence type="ECO:0000256" key="5">
    <source>
        <dbReference type="ARBA" id="ARBA00022448"/>
    </source>
</evidence>
<evidence type="ECO:0000256" key="25">
    <source>
        <dbReference type="ARBA" id="ARBA00062299"/>
    </source>
</evidence>
<evidence type="ECO:0000256" key="1">
    <source>
        <dbReference type="ARBA" id="ARBA00004127"/>
    </source>
</evidence>